<keyword evidence="1" id="KW-1133">Transmembrane helix</keyword>
<dbReference type="AlphaFoldDB" id="A0AAD7DLB8"/>
<reference evidence="2" key="1">
    <citation type="submission" date="2023-03" db="EMBL/GenBank/DDBJ databases">
        <title>Massive genome expansion in bonnet fungi (Mycena s.s.) driven by repeated elements and novel gene families across ecological guilds.</title>
        <authorList>
            <consortium name="Lawrence Berkeley National Laboratory"/>
            <person name="Harder C.B."/>
            <person name="Miyauchi S."/>
            <person name="Viragh M."/>
            <person name="Kuo A."/>
            <person name="Thoen E."/>
            <person name="Andreopoulos B."/>
            <person name="Lu D."/>
            <person name="Skrede I."/>
            <person name="Drula E."/>
            <person name="Henrissat B."/>
            <person name="Morin E."/>
            <person name="Kohler A."/>
            <person name="Barry K."/>
            <person name="LaButti K."/>
            <person name="Morin E."/>
            <person name="Salamov A."/>
            <person name="Lipzen A."/>
            <person name="Mereny Z."/>
            <person name="Hegedus B."/>
            <person name="Baldrian P."/>
            <person name="Stursova M."/>
            <person name="Weitz H."/>
            <person name="Taylor A."/>
            <person name="Grigoriev I.V."/>
            <person name="Nagy L.G."/>
            <person name="Martin F."/>
            <person name="Kauserud H."/>
        </authorList>
    </citation>
    <scope>NUCLEOTIDE SEQUENCE</scope>
    <source>
        <strain evidence="2">CBHHK067</strain>
    </source>
</reference>
<feature type="transmembrane region" description="Helical" evidence="1">
    <location>
        <begin position="58"/>
        <end position="77"/>
    </location>
</feature>
<feature type="transmembrane region" description="Helical" evidence="1">
    <location>
        <begin position="194"/>
        <end position="216"/>
    </location>
</feature>
<organism evidence="2 3">
    <name type="scientific">Mycena rosella</name>
    <name type="common">Pink bonnet</name>
    <name type="synonym">Agaricus rosellus</name>
    <dbReference type="NCBI Taxonomy" id="1033263"/>
    <lineage>
        <taxon>Eukaryota</taxon>
        <taxon>Fungi</taxon>
        <taxon>Dikarya</taxon>
        <taxon>Basidiomycota</taxon>
        <taxon>Agaricomycotina</taxon>
        <taxon>Agaricomycetes</taxon>
        <taxon>Agaricomycetidae</taxon>
        <taxon>Agaricales</taxon>
        <taxon>Marasmiineae</taxon>
        <taxon>Mycenaceae</taxon>
        <taxon>Mycena</taxon>
    </lineage>
</organism>
<keyword evidence="1" id="KW-0812">Transmembrane</keyword>
<evidence type="ECO:0000256" key="1">
    <source>
        <dbReference type="SAM" id="Phobius"/>
    </source>
</evidence>
<keyword evidence="3" id="KW-1185">Reference proteome</keyword>
<keyword evidence="1" id="KW-0472">Membrane</keyword>
<gene>
    <name evidence="2" type="ORF">B0H17DRAFT_1179332</name>
</gene>
<accession>A0AAD7DLB8</accession>
<proteinExistence type="predicted"/>
<dbReference type="EMBL" id="JARKIE010000053">
    <property type="protein sequence ID" value="KAJ7692209.1"/>
    <property type="molecule type" value="Genomic_DNA"/>
</dbReference>
<name>A0AAD7DLB8_MYCRO</name>
<sequence>MSTDAAQLVDKILFSRTPRIYNLRALLLLTAALIPAVVESLPQANTSDYAALYDRYAEAIGIASSGLIVVHHILRLFTSKFYAALDWLLTAFEICMVAYLAVFSFYPWQSLSNGLNMTLIARVVQLSMLVASELWATATMMKSSQRIFLQRFAFLGGCGPKSIYYSGWRILINRSVDRPLVRGEWRSIGIMRGITLSVLCVFLPILGLYTTILSPINAQVFTRQIQPQGTRSGSIGESDLKLVTCSCPSAVPWSEIAVLTLSLPNNAQVQTGGDITDSRLFIQLGQGDFTDIMNYTQPISILPGSHLTASLSWIQQQVIAPGFLAVLGYLAMDWRTPGSQDTTTLSIFHARIDPIKFLQQYTEASAVTGLATIGGFGTFVNGAFAMFFGANVMYFLLGEDRTWHQDFPALHTEGGRPGSEDAGIVAFLRERLVDLEDDELVAPEHDLEAQISSCHTCADLSYDELELANESKGSADDTCDGSSTIMWKDGYQFEQ</sequence>
<feature type="transmembrane region" description="Helical" evidence="1">
    <location>
        <begin position="21"/>
        <end position="38"/>
    </location>
</feature>
<dbReference type="Proteomes" id="UP001221757">
    <property type="component" value="Unassembled WGS sequence"/>
</dbReference>
<protein>
    <submittedName>
        <fullName evidence="2">Uncharacterized protein</fullName>
    </submittedName>
</protein>
<evidence type="ECO:0000313" key="3">
    <source>
        <dbReference type="Proteomes" id="UP001221757"/>
    </source>
</evidence>
<evidence type="ECO:0000313" key="2">
    <source>
        <dbReference type="EMBL" id="KAJ7692209.1"/>
    </source>
</evidence>
<feature type="transmembrane region" description="Helical" evidence="1">
    <location>
        <begin position="84"/>
        <end position="107"/>
    </location>
</feature>
<comment type="caution">
    <text evidence="2">The sequence shown here is derived from an EMBL/GenBank/DDBJ whole genome shotgun (WGS) entry which is preliminary data.</text>
</comment>